<feature type="region of interest" description="Disordered" evidence="13">
    <location>
        <begin position="1117"/>
        <end position="1150"/>
    </location>
</feature>
<evidence type="ECO:0000256" key="9">
    <source>
        <dbReference type="ARBA" id="ARBA00036074"/>
    </source>
</evidence>
<evidence type="ECO:0000256" key="10">
    <source>
        <dbReference type="ARBA" id="ARBA00037413"/>
    </source>
</evidence>
<dbReference type="Proteomes" id="UP000663891">
    <property type="component" value="Unassembled WGS sequence"/>
</dbReference>
<feature type="region of interest" description="Disordered" evidence="13">
    <location>
        <begin position="1"/>
        <end position="39"/>
    </location>
</feature>
<dbReference type="OrthoDB" id="9215500at2759"/>
<keyword evidence="5 12" id="KW-0328">Glycosyltransferase</keyword>
<comment type="subunit">
    <text evidence="11">Homodimer; enzymatically active. Interacts with PPP1R3B; recruits the phosphatase PP1 which dephosphorylates and inactivates PYGL/glycogen phosphorylase.</text>
</comment>
<keyword evidence="3" id="KW-0597">Phosphoprotein</keyword>
<dbReference type="NCBIfam" id="TIGR02093">
    <property type="entry name" value="P_ylase"/>
    <property type="match status" value="2"/>
</dbReference>
<evidence type="ECO:0000256" key="8">
    <source>
        <dbReference type="ARBA" id="ARBA00023277"/>
    </source>
</evidence>
<keyword evidence="8 12" id="KW-0119">Carbohydrate metabolism</keyword>
<protein>
    <recommendedName>
        <fullName evidence="12">Alpha-1,4 glucan phosphorylase</fullName>
        <ecNumber evidence="12">2.4.1.1</ecNumber>
    </recommendedName>
</protein>
<dbReference type="InterPro" id="IPR000811">
    <property type="entry name" value="Glyco_trans_35"/>
</dbReference>
<dbReference type="AlphaFoldDB" id="A0A814ZTA3"/>
<evidence type="ECO:0000256" key="2">
    <source>
        <dbReference type="ARBA" id="ARBA00006047"/>
    </source>
</evidence>
<accession>A0A814ZTA3</accession>
<dbReference type="PANTHER" id="PTHR11468:SF3">
    <property type="entry name" value="GLYCOGEN PHOSPHORYLASE, LIVER FORM"/>
    <property type="match status" value="1"/>
</dbReference>
<evidence type="ECO:0000313" key="14">
    <source>
        <dbReference type="EMBL" id="CAF1249692.1"/>
    </source>
</evidence>
<dbReference type="FunFam" id="3.40.50.2000:FF:000005">
    <property type="entry name" value="Alpha-1,4 glucan phosphorylase"/>
    <property type="match status" value="1"/>
</dbReference>
<dbReference type="FunFam" id="3.40.50.2000:FF:000149">
    <property type="entry name" value="Glycogen phosphorylase, muscle form"/>
    <property type="match status" value="1"/>
</dbReference>
<dbReference type="EC" id="2.4.1.1" evidence="12"/>
<evidence type="ECO:0000256" key="7">
    <source>
        <dbReference type="ARBA" id="ARBA00022898"/>
    </source>
</evidence>
<name>A0A814ZTA3_9BILA</name>
<evidence type="ECO:0000256" key="12">
    <source>
        <dbReference type="RuleBase" id="RU000587"/>
    </source>
</evidence>
<evidence type="ECO:0000256" key="3">
    <source>
        <dbReference type="ARBA" id="ARBA00022553"/>
    </source>
</evidence>
<evidence type="ECO:0000256" key="13">
    <source>
        <dbReference type="SAM" id="MobiDB-lite"/>
    </source>
</evidence>
<dbReference type="InterPro" id="IPR011833">
    <property type="entry name" value="Glycg_phsphrylas"/>
</dbReference>
<comment type="similarity">
    <text evidence="2 12">Belongs to the glycogen phosphorylase family.</text>
</comment>
<evidence type="ECO:0000256" key="11">
    <source>
        <dbReference type="ARBA" id="ARBA00046783"/>
    </source>
</evidence>
<keyword evidence="6 12" id="KW-0808">Transferase</keyword>
<gene>
    <name evidence="14" type="ORF">VCS650_LOCUS28260</name>
</gene>
<evidence type="ECO:0000313" key="15">
    <source>
        <dbReference type="Proteomes" id="UP000663891"/>
    </source>
</evidence>
<comment type="caution">
    <text evidence="14">The sequence shown here is derived from an EMBL/GenBank/DDBJ whole genome shotgun (WGS) entry which is preliminary data.</text>
</comment>
<evidence type="ECO:0000256" key="4">
    <source>
        <dbReference type="ARBA" id="ARBA00022600"/>
    </source>
</evidence>
<keyword evidence="4" id="KW-0321">Glycogen metabolism</keyword>
<comment type="function">
    <text evidence="10 12">Allosteric enzyme that catalyzes the rate-limiting step in glycogen catabolism, the phosphorolytic cleavage of glycogen to produce glucose-1-phosphate, and plays a central role in maintaining cellular and organismal glucose homeostasis.</text>
</comment>
<dbReference type="Gene3D" id="3.40.50.2000">
    <property type="entry name" value="Glycogen Phosphorylase B"/>
    <property type="match status" value="3"/>
</dbReference>
<keyword evidence="7 12" id="KW-0663">Pyridoxal phosphate</keyword>
<comment type="catalytic activity">
    <reaction evidence="9">
        <text>[(1-&gt;4)-alpha-D-glucosyl](n) + phosphate = [(1-&gt;4)-alpha-D-glucosyl](n-1) + alpha-D-glucose 1-phosphate</text>
        <dbReference type="Rhea" id="RHEA:41732"/>
        <dbReference type="Rhea" id="RHEA-COMP:9584"/>
        <dbReference type="Rhea" id="RHEA-COMP:9586"/>
        <dbReference type="ChEBI" id="CHEBI:15444"/>
        <dbReference type="ChEBI" id="CHEBI:43474"/>
        <dbReference type="ChEBI" id="CHEBI:58601"/>
        <dbReference type="EC" id="2.4.1.1"/>
    </reaction>
    <physiologicalReaction direction="left-to-right" evidence="9">
        <dbReference type="Rhea" id="RHEA:41733"/>
    </physiologicalReaction>
</comment>
<dbReference type="GO" id="GO:0005737">
    <property type="term" value="C:cytoplasm"/>
    <property type="evidence" value="ECO:0007669"/>
    <property type="project" value="TreeGrafter"/>
</dbReference>
<feature type="compositionally biased region" description="Basic and acidic residues" evidence="13">
    <location>
        <begin position="15"/>
        <end position="25"/>
    </location>
</feature>
<reference evidence="14" key="1">
    <citation type="submission" date="2021-02" db="EMBL/GenBank/DDBJ databases">
        <authorList>
            <person name="Nowell W R."/>
        </authorList>
    </citation>
    <scope>NUCLEOTIDE SEQUENCE</scope>
</reference>
<organism evidence="14 15">
    <name type="scientific">Adineta steineri</name>
    <dbReference type="NCBI Taxonomy" id="433720"/>
    <lineage>
        <taxon>Eukaryota</taxon>
        <taxon>Metazoa</taxon>
        <taxon>Spiralia</taxon>
        <taxon>Gnathifera</taxon>
        <taxon>Rotifera</taxon>
        <taxon>Eurotatoria</taxon>
        <taxon>Bdelloidea</taxon>
        <taxon>Adinetida</taxon>
        <taxon>Adinetidae</taxon>
        <taxon>Adineta</taxon>
    </lineage>
</organism>
<proteinExistence type="inferred from homology"/>
<dbReference type="FunFam" id="3.40.50.2000:FF:000153">
    <property type="entry name" value="Alpha-1,4 glucan phosphorylase"/>
    <property type="match status" value="1"/>
</dbReference>
<evidence type="ECO:0000256" key="6">
    <source>
        <dbReference type="ARBA" id="ARBA00022679"/>
    </source>
</evidence>
<feature type="compositionally biased region" description="Basic and acidic residues" evidence="13">
    <location>
        <begin position="1139"/>
        <end position="1150"/>
    </location>
</feature>
<dbReference type="GO" id="GO:0030170">
    <property type="term" value="F:pyridoxal phosphate binding"/>
    <property type="evidence" value="ECO:0007669"/>
    <property type="project" value="InterPro"/>
</dbReference>
<evidence type="ECO:0000256" key="1">
    <source>
        <dbReference type="ARBA" id="ARBA00001933"/>
    </source>
</evidence>
<dbReference type="GO" id="GO:0005980">
    <property type="term" value="P:glycogen catabolic process"/>
    <property type="evidence" value="ECO:0007669"/>
    <property type="project" value="TreeGrafter"/>
</dbReference>
<dbReference type="PANTHER" id="PTHR11468">
    <property type="entry name" value="GLYCOGEN PHOSPHORYLASE"/>
    <property type="match status" value="1"/>
</dbReference>
<dbReference type="InterPro" id="IPR035090">
    <property type="entry name" value="Pyridoxal_P_attach_site"/>
</dbReference>
<dbReference type="EMBL" id="CAJNON010000412">
    <property type="protein sequence ID" value="CAF1249692.1"/>
    <property type="molecule type" value="Genomic_DNA"/>
</dbReference>
<dbReference type="SUPFAM" id="SSF53756">
    <property type="entry name" value="UDP-Glycosyltransferase/glycogen phosphorylase"/>
    <property type="match status" value="2"/>
</dbReference>
<comment type="cofactor">
    <cofactor evidence="1 12">
        <name>pyridoxal 5'-phosphate</name>
        <dbReference type="ChEBI" id="CHEBI:597326"/>
    </cofactor>
</comment>
<dbReference type="PROSITE" id="PS00102">
    <property type="entry name" value="PHOSPHORYLASE"/>
    <property type="match status" value="1"/>
</dbReference>
<dbReference type="GO" id="GO:0008184">
    <property type="term" value="F:glycogen phosphorylase activity"/>
    <property type="evidence" value="ECO:0007669"/>
    <property type="project" value="InterPro"/>
</dbReference>
<evidence type="ECO:0000256" key="5">
    <source>
        <dbReference type="ARBA" id="ARBA00022676"/>
    </source>
</evidence>
<sequence length="1150" mass="132983">MDQEKSKSNGNNKDATVEDKKKQENSSDSTSSKKHAPALKENNYKQISIRGIPLLENVEEVKKVFNRHLHFTIVKDRDVATDHDYYESIAYTVRDHLVSRWIRTNQYHFETDQKRVYYLSLEYHMGRALSNCMINLGIENSVDEALYEMGLNIEELEELESEAALGNGGLGRLAACYLDSMATLGLSAYGYGLRYDYGIFAQKIEDGYQKEYPENWLRYACPWEISRPEFLVPVQYYGKVIDDKDGKKKWVEYITVHAMPYDSPIPGYNNNVVNTLRLWSAKASEKFNFALFNSGDYIRAVSEQSSSEDITRVLYPNDDFDEGKILRLKQEYFLVSASVQDIIARYKRSKINLKADQQVDFTNFPDKAAIQLNDTHPALSVAELMRLLIDVENLDWDQAFDLTKRTIAFTNHTLLPEALEKWPIDMFEKLLPRHFQLIKDINAHHLDIVQKKWPEDKERMKRMTIIDDEAKKVNMGYLSVVGSHAVNGVAQMHSDLLKSTIMKDFYELNPEKFQNKTNGITPRRWLLICNPDLADLITTKIGEGWITDLSQLKQLRDYVDDEQFIRDIQRVKFFDEGKILRLKQEYFLVSASVQDIIARYKRSKINLKADQKVDFTNFPDKAAIQLNDTHPALSVVELMRLLIDVENLDWDQAFDITKRTIAFTNHTLLPEALEKWPIDMFQKLLPRHFQLITDINAHHLDIVQKKWPEDKERMKRMTIIDDEAKKVNMGYLSVVGSHAVNGVAQMHSDLLKSTIMKDFYELNPEKFQNKTNGITPRRWLLICNPDLADLITTKIGEGWITDLSQLKQLRDYVDDEQFIRDIQRVKFENKERLSKFVKKNFNVNINPNSMFDVQVKRIHEYKRQLLNCLRVITFYNRIKANPNHDAIQRTIIFGGKAAPGYKTAKLIIKLICNVARTVSEDPVIGDRLRVVFLENYGVSLAEKIIPAVDLSEQISLAGLEASGTSNMKMMLNGGLTIGTMDGANVEICEEVGKDNIFTFGLTYKEVDELREKGYNAKDYYEHNAELKQAIEQIRDGVFSPEDPNLFSDIVKSLLESDEKFMLLADYEAYMKAHERVEQLYKDGTEWTKKCILNIAAAGKFSSDRAIREYAKDIWNVTPTDKKLPSPDVGRPQNEDDSLENTRPHVRRQDY</sequence>
<dbReference type="Pfam" id="PF00343">
    <property type="entry name" value="Phosphorylase"/>
    <property type="match status" value="2"/>
</dbReference>